<evidence type="ECO:0000313" key="12">
    <source>
        <dbReference type="EMBL" id="KJA27758.1"/>
    </source>
</evidence>
<name>A0A0D2MUV4_HYPSF</name>
<evidence type="ECO:0000256" key="10">
    <source>
        <dbReference type="SAM" id="MobiDB-lite"/>
    </source>
</evidence>
<dbReference type="PANTHER" id="PTHR28097">
    <property type="entry name" value="PHEROMONE A FACTOR RECEPTOR"/>
    <property type="match status" value="1"/>
</dbReference>
<dbReference type="CDD" id="cd14966">
    <property type="entry name" value="7tmD_STE3"/>
    <property type="match status" value="1"/>
</dbReference>
<feature type="compositionally biased region" description="Polar residues" evidence="10">
    <location>
        <begin position="387"/>
        <end position="403"/>
    </location>
</feature>
<keyword evidence="13" id="KW-1185">Reference proteome</keyword>
<dbReference type="PRINTS" id="PR00901">
    <property type="entry name" value="PHEROMONEBAR"/>
</dbReference>
<evidence type="ECO:0000313" key="13">
    <source>
        <dbReference type="Proteomes" id="UP000054270"/>
    </source>
</evidence>
<sequence length="428" mass="47423">MTVSNSVFSAFSFITFILVLIPFPWHLEAWNTGTCLYMLWTAFGLLCYFINSIIWRNNAINWAPVWCDITARVIIGLSVAIPAASLCINHRLYCIASVRSVTRTKQEKYRAILVDLCIGVGLPVIAMALQYIVQGHRFNIFEEVGCYPFTYNTPPAYLLVWMLPIPIGLTSGTYAVMSIIAFRKRQSEFKEILSSNSSLNPNRFFRLMALAGVEVLCCIPLAITSIVLNATRGEVRPWISWEDTHWGFSRVDQIPSLIWRSDPSANVSLELSRWLVVVCGLIFFAFFGFADEAQKHYKLAFASVAKHVGYTSSGTGTTKIGSGVTSSTGYSFQKFKSFGKSSSSDAVSSRGGMPILVNQEVVEKRDSLDSFSDITSIKESEYDATELTPTSTSPFNTLKSVKTPNEAVDGPRSITPPASSTMDNSNRV</sequence>
<dbReference type="PANTHER" id="PTHR28097:SF1">
    <property type="entry name" value="PHEROMONE A FACTOR RECEPTOR"/>
    <property type="match status" value="1"/>
</dbReference>
<feature type="region of interest" description="Disordered" evidence="10">
    <location>
        <begin position="383"/>
        <end position="428"/>
    </location>
</feature>
<feature type="transmembrane region" description="Helical" evidence="11">
    <location>
        <begin position="271"/>
        <end position="290"/>
    </location>
</feature>
<proteinExistence type="inferred from homology"/>
<feature type="transmembrane region" description="Helical" evidence="11">
    <location>
        <begin position="6"/>
        <end position="25"/>
    </location>
</feature>
<dbReference type="GO" id="GO:0005886">
    <property type="term" value="C:plasma membrane"/>
    <property type="evidence" value="ECO:0007669"/>
    <property type="project" value="TreeGrafter"/>
</dbReference>
<keyword evidence="3" id="KW-0589">Pheromone response</keyword>
<gene>
    <name evidence="12" type="ORF">HYPSUDRAFT_130799</name>
</gene>
<dbReference type="OMA" id="IPPLIWH"/>
<evidence type="ECO:0000256" key="5">
    <source>
        <dbReference type="ARBA" id="ARBA00022989"/>
    </source>
</evidence>
<dbReference type="InterPro" id="IPR001499">
    <property type="entry name" value="GPCR_STE3"/>
</dbReference>
<comment type="subcellular location">
    <subcellularLocation>
        <location evidence="1">Membrane</location>
        <topology evidence="1">Multi-pass membrane protein</topology>
    </subcellularLocation>
</comment>
<dbReference type="OrthoDB" id="2874149at2759"/>
<evidence type="ECO:0000256" key="8">
    <source>
        <dbReference type="ARBA" id="ARBA00023170"/>
    </source>
</evidence>
<dbReference type="GO" id="GO:0000750">
    <property type="term" value="P:pheromone-dependent signal transduction involved in conjugation with cellular fusion"/>
    <property type="evidence" value="ECO:0007669"/>
    <property type="project" value="TreeGrafter"/>
</dbReference>
<keyword evidence="9" id="KW-0807">Transducer</keyword>
<evidence type="ECO:0000256" key="9">
    <source>
        <dbReference type="ARBA" id="ARBA00023224"/>
    </source>
</evidence>
<dbReference type="Proteomes" id="UP000054270">
    <property type="component" value="Unassembled WGS sequence"/>
</dbReference>
<keyword evidence="4 11" id="KW-0812">Transmembrane</keyword>
<evidence type="ECO:0000256" key="4">
    <source>
        <dbReference type="ARBA" id="ARBA00022692"/>
    </source>
</evidence>
<reference evidence="13" key="1">
    <citation type="submission" date="2014-04" db="EMBL/GenBank/DDBJ databases">
        <title>Evolutionary Origins and Diversification of the Mycorrhizal Mutualists.</title>
        <authorList>
            <consortium name="DOE Joint Genome Institute"/>
            <consortium name="Mycorrhizal Genomics Consortium"/>
            <person name="Kohler A."/>
            <person name="Kuo A."/>
            <person name="Nagy L.G."/>
            <person name="Floudas D."/>
            <person name="Copeland A."/>
            <person name="Barry K.W."/>
            <person name="Cichocki N."/>
            <person name="Veneault-Fourrey C."/>
            <person name="LaButti K."/>
            <person name="Lindquist E.A."/>
            <person name="Lipzen A."/>
            <person name="Lundell T."/>
            <person name="Morin E."/>
            <person name="Murat C."/>
            <person name="Riley R."/>
            <person name="Ohm R."/>
            <person name="Sun H."/>
            <person name="Tunlid A."/>
            <person name="Henrissat B."/>
            <person name="Grigoriev I.V."/>
            <person name="Hibbett D.S."/>
            <person name="Martin F."/>
        </authorList>
    </citation>
    <scope>NUCLEOTIDE SEQUENCE [LARGE SCALE GENOMIC DNA]</scope>
    <source>
        <strain evidence="13">FD-334 SS-4</strain>
    </source>
</reference>
<evidence type="ECO:0000256" key="1">
    <source>
        <dbReference type="ARBA" id="ARBA00004141"/>
    </source>
</evidence>
<organism evidence="12 13">
    <name type="scientific">Hypholoma sublateritium (strain FD-334 SS-4)</name>
    <dbReference type="NCBI Taxonomy" id="945553"/>
    <lineage>
        <taxon>Eukaryota</taxon>
        <taxon>Fungi</taxon>
        <taxon>Dikarya</taxon>
        <taxon>Basidiomycota</taxon>
        <taxon>Agaricomycotina</taxon>
        <taxon>Agaricomycetes</taxon>
        <taxon>Agaricomycetidae</taxon>
        <taxon>Agaricales</taxon>
        <taxon>Agaricineae</taxon>
        <taxon>Strophariaceae</taxon>
        <taxon>Hypholoma</taxon>
    </lineage>
</organism>
<evidence type="ECO:0000256" key="7">
    <source>
        <dbReference type="ARBA" id="ARBA00023136"/>
    </source>
</evidence>
<evidence type="ECO:0000256" key="3">
    <source>
        <dbReference type="ARBA" id="ARBA00022507"/>
    </source>
</evidence>
<feature type="transmembrane region" description="Helical" evidence="11">
    <location>
        <begin position="37"/>
        <end position="57"/>
    </location>
</feature>
<feature type="compositionally biased region" description="Polar residues" evidence="10">
    <location>
        <begin position="416"/>
        <end position="428"/>
    </location>
</feature>
<feature type="transmembrane region" description="Helical" evidence="11">
    <location>
        <begin position="158"/>
        <end position="183"/>
    </location>
</feature>
<feature type="transmembrane region" description="Helical" evidence="11">
    <location>
        <begin position="204"/>
        <end position="228"/>
    </location>
</feature>
<dbReference type="Pfam" id="PF02076">
    <property type="entry name" value="STE3"/>
    <property type="match status" value="1"/>
</dbReference>
<evidence type="ECO:0000256" key="2">
    <source>
        <dbReference type="ARBA" id="ARBA00011085"/>
    </source>
</evidence>
<dbReference type="PRINTS" id="PR00899">
    <property type="entry name" value="GPCRSTE3"/>
</dbReference>
<dbReference type="STRING" id="945553.A0A0D2MUV4"/>
<protein>
    <submittedName>
        <fullName evidence="12">Uncharacterized protein</fullName>
    </submittedName>
</protein>
<dbReference type="AlphaFoldDB" id="A0A0D2MUV4"/>
<keyword evidence="8" id="KW-0675">Receptor</keyword>
<feature type="transmembrane region" description="Helical" evidence="11">
    <location>
        <begin position="109"/>
        <end position="133"/>
    </location>
</feature>
<dbReference type="InterPro" id="IPR000481">
    <property type="entry name" value="GPCR_Pheromne_B_alpha_rcpt"/>
</dbReference>
<dbReference type="EMBL" id="KN817523">
    <property type="protein sequence ID" value="KJA27758.1"/>
    <property type="molecule type" value="Genomic_DNA"/>
</dbReference>
<evidence type="ECO:0000256" key="6">
    <source>
        <dbReference type="ARBA" id="ARBA00023040"/>
    </source>
</evidence>
<accession>A0A0D2MUV4</accession>
<keyword evidence="6" id="KW-0297">G-protein coupled receptor</keyword>
<evidence type="ECO:0000256" key="11">
    <source>
        <dbReference type="SAM" id="Phobius"/>
    </source>
</evidence>
<dbReference type="GO" id="GO:0004934">
    <property type="term" value="F:mating-type alpha-factor pheromone receptor activity"/>
    <property type="evidence" value="ECO:0007669"/>
    <property type="project" value="InterPro"/>
</dbReference>
<comment type="similarity">
    <text evidence="2">Belongs to the G-protein coupled receptor 4 family.</text>
</comment>
<keyword evidence="5 11" id="KW-1133">Transmembrane helix</keyword>
<keyword evidence="7 11" id="KW-0472">Membrane</keyword>